<keyword evidence="3" id="KW-1185">Reference proteome</keyword>
<organism evidence="2 3">
    <name type="scientific">Taxus chinensis</name>
    <name type="common">Chinese yew</name>
    <name type="synonym">Taxus wallichiana var. chinensis</name>
    <dbReference type="NCBI Taxonomy" id="29808"/>
    <lineage>
        <taxon>Eukaryota</taxon>
        <taxon>Viridiplantae</taxon>
        <taxon>Streptophyta</taxon>
        <taxon>Embryophyta</taxon>
        <taxon>Tracheophyta</taxon>
        <taxon>Spermatophyta</taxon>
        <taxon>Pinopsida</taxon>
        <taxon>Pinidae</taxon>
        <taxon>Conifers II</taxon>
        <taxon>Cupressales</taxon>
        <taxon>Taxaceae</taxon>
        <taxon>Taxus</taxon>
    </lineage>
</organism>
<gene>
    <name evidence="2" type="ORF">KI387_031359</name>
</gene>
<sequence length="68" mass="7193">MNQVVSQGVATSTRSKMRNLGEEQPLAPANPQPSTAPQMIGKQSLVSNTQGQPRTAPRPTQMLAVAAH</sequence>
<dbReference type="Proteomes" id="UP000824469">
    <property type="component" value="Unassembled WGS sequence"/>
</dbReference>
<evidence type="ECO:0000256" key="1">
    <source>
        <dbReference type="SAM" id="MobiDB-lite"/>
    </source>
</evidence>
<feature type="compositionally biased region" description="Polar residues" evidence="1">
    <location>
        <begin position="1"/>
        <end position="14"/>
    </location>
</feature>
<evidence type="ECO:0000313" key="2">
    <source>
        <dbReference type="EMBL" id="KAH9299677.1"/>
    </source>
</evidence>
<comment type="caution">
    <text evidence="2">The sequence shown here is derived from an EMBL/GenBank/DDBJ whole genome shotgun (WGS) entry which is preliminary data.</text>
</comment>
<dbReference type="AlphaFoldDB" id="A0AA38CL50"/>
<proteinExistence type="predicted"/>
<feature type="non-terminal residue" evidence="2">
    <location>
        <position position="68"/>
    </location>
</feature>
<protein>
    <submittedName>
        <fullName evidence="2">Uncharacterized protein</fullName>
    </submittedName>
</protein>
<feature type="region of interest" description="Disordered" evidence="1">
    <location>
        <begin position="1"/>
        <end position="68"/>
    </location>
</feature>
<evidence type="ECO:0000313" key="3">
    <source>
        <dbReference type="Proteomes" id="UP000824469"/>
    </source>
</evidence>
<accession>A0AA38CL50</accession>
<feature type="compositionally biased region" description="Polar residues" evidence="1">
    <location>
        <begin position="44"/>
        <end position="53"/>
    </location>
</feature>
<name>A0AA38CL50_TAXCH</name>
<reference evidence="2 3" key="1">
    <citation type="journal article" date="2021" name="Nat. Plants">
        <title>The Taxus genome provides insights into paclitaxel biosynthesis.</title>
        <authorList>
            <person name="Xiong X."/>
            <person name="Gou J."/>
            <person name="Liao Q."/>
            <person name="Li Y."/>
            <person name="Zhou Q."/>
            <person name="Bi G."/>
            <person name="Li C."/>
            <person name="Du R."/>
            <person name="Wang X."/>
            <person name="Sun T."/>
            <person name="Guo L."/>
            <person name="Liang H."/>
            <person name="Lu P."/>
            <person name="Wu Y."/>
            <person name="Zhang Z."/>
            <person name="Ro D.K."/>
            <person name="Shang Y."/>
            <person name="Huang S."/>
            <person name="Yan J."/>
        </authorList>
    </citation>
    <scope>NUCLEOTIDE SEQUENCE [LARGE SCALE GENOMIC DNA]</scope>
    <source>
        <strain evidence="2">Ta-2019</strain>
    </source>
</reference>
<dbReference type="EMBL" id="JAHRHJ020000010">
    <property type="protein sequence ID" value="KAH9299677.1"/>
    <property type="molecule type" value="Genomic_DNA"/>
</dbReference>